<keyword evidence="4 7" id="KW-0812">Transmembrane</keyword>
<evidence type="ECO:0000256" key="3">
    <source>
        <dbReference type="ARBA" id="ARBA00022475"/>
    </source>
</evidence>
<feature type="transmembrane region" description="Helical" evidence="7">
    <location>
        <begin position="305"/>
        <end position="324"/>
    </location>
</feature>
<dbReference type="HOGENOM" id="CLU_012893_6_3_2"/>
<dbReference type="Pfam" id="PF01554">
    <property type="entry name" value="MatE"/>
    <property type="match status" value="2"/>
</dbReference>
<feature type="transmembrane region" description="Helical" evidence="7">
    <location>
        <begin position="402"/>
        <end position="423"/>
    </location>
</feature>
<dbReference type="Proteomes" id="UP000001068">
    <property type="component" value="Chromosome"/>
</dbReference>
<feature type="transmembrane region" description="Helical" evidence="7">
    <location>
        <begin position="178"/>
        <end position="199"/>
    </location>
</feature>
<dbReference type="AlphaFoldDB" id="E8R9W3"/>
<keyword evidence="3" id="KW-1003">Cell membrane</keyword>
<protein>
    <submittedName>
        <fullName evidence="8">MATE efflux family protein</fullName>
    </submittedName>
</protein>
<feature type="transmembrane region" description="Helical" evidence="7">
    <location>
        <begin position="435"/>
        <end position="454"/>
    </location>
</feature>
<sequence precursor="true">MNIQGQTEIDEKRDRVLRGSIGGTLLWLGLPLMAVQLVNVSYNIADAYWLSRYSEIAYAAPRQVMPTFMLWNAVAQGLIAANLALLTQLVGARNYGEARRYISYFVSAALMVNSVIAVVYFFLRPFIFRYIVGTPPQLYGDTMTYSRIITLDIVFSAFTLTYSTILQSIGDTRTPATINALAALANVILDPLFILGVNAGGVQLLPAMGVAGAAYATVLSRLAGLLLLLRRLSTKYPYMVPKLTLHIEREWILRSIRIGAPVSLMMASNSLAFMLQNNLINQFGEYTAAAAAIGLILMDLADATLWGFTGSVSIMVGQALGAGLTERARRVASKAMLYIGLSTLVGSLIAFTVRDAFINAFTGNPVIVREARVFVATFIPSLPFFALFFIGVSIGRGSGHTVFPTILGVVRLWAVRILLGYILSFNLGLGSLGVWIAMSLSNIVSGAVMVPWVLKGSWAVPIVKAGEIQVPSARGTGFKH</sequence>
<dbReference type="PANTHER" id="PTHR43549:SF2">
    <property type="entry name" value="MULTIDRUG RESISTANCE PROTEIN NORM-RELATED"/>
    <property type="match status" value="1"/>
</dbReference>
<dbReference type="InterPro" id="IPR002528">
    <property type="entry name" value="MATE_fam"/>
</dbReference>
<reference evidence="9" key="1">
    <citation type="submission" date="2010-11" db="EMBL/GenBank/DDBJ databases">
        <title>The complete genome of Desulfurococcus mucosus DSM 2162.</title>
        <authorList>
            <consortium name="US DOE Joint Genome Institute (JGI-PGF)"/>
            <person name="Lucas S."/>
            <person name="Copeland A."/>
            <person name="Lapidus A."/>
            <person name="Bruce D."/>
            <person name="Goodwin L."/>
            <person name="Pitluck S."/>
            <person name="Kyrpides N."/>
            <person name="Mavromatis K."/>
            <person name="Pagani I."/>
            <person name="Ivanova N."/>
            <person name="Ovchinnikova G."/>
            <person name="Chertkov O."/>
            <person name="Held B."/>
            <person name="Brettin T."/>
            <person name="Detter J.C."/>
            <person name="Tapia R."/>
            <person name="Han C."/>
            <person name="Land M."/>
            <person name="Hauser L."/>
            <person name="Markowitz V."/>
            <person name="Cheng J.-F."/>
            <person name="Hugenholtz P."/>
            <person name="Woyke T."/>
            <person name="Wu D."/>
            <person name="Wirth R."/>
            <person name="Bilek Y."/>
            <person name="Hader T."/>
            <person name="Klenk H.-P."/>
            <person name="Eisen J.A."/>
        </authorList>
    </citation>
    <scope>NUCLEOTIDE SEQUENCE [LARGE SCALE GENOMIC DNA]</scope>
    <source>
        <strain evidence="9">ATCC 35584 / DSM 2162 / JCM 9187 / O7/1</strain>
    </source>
</reference>
<dbReference type="OrthoDB" id="214119at2157"/>
<dbReference type="eggNOG" id="arCOG01731">
    <property type="taxonomic scope" value="Archaea"/>
</dbReference>
<keyword evidence="9" id="KW-1185">Reference proteome</keyword>
<feature type="transmembrane region" description="Helical" evidence="7">
    <location>
        <begin position="102"/>
        <end position="123"/>
    </location>
</feature>
<evidence type="ECO:0000256" key="4">
    <source>
        <dbReference type="ARBA" id="ARBA00022692"/>
    </source>
</evidence>
<dbReference type="GO" id="GO:0015297">
    <property type="term" value="F:antiporter activity"/>
    <property type="evidence" value="ECO:0007669"/>
    <property type="project" value="InterPro"/>
</dbReference>
<keyword evidence="5 7" id="KW-1133">Transmembrane helix</keyword>
<evidence type="ECO:0000313" key="9">
    <source>
        <dbReference type="Proteomes" id="UP000001068"/>
    </source>
</evidence>
<reference evidence="8 9" key="2">
    <citation type="journal article" date="2011" name="Stand. Genomic Sci.">
        <title>Complete genome sequence of Desulfurococcus mucosus type strain (O7/1).</title>
        <authorList>
            <person name="Wirth R."/>
            <person name="Chertkov O."/>
            <person name="Held B."/>
            <person name="Lapidus A."/>
            <person name="Nolan M."/>
            <person name="Lucas S."/>
            <person name="Hammon N."/>
            <person name="Deshpande S."/>
            <person name="Cheng J.F."/>
            <person name="Tapia R."/>
            <person name="Han C."/>
            <person name="Goodwin L."/>
            <person name="Pitluck S."/>
            <person name="Liolios K."/>
            <person name="Ioanna P."/>
            <person name="Ivanova N."/>
            <person name="Mavromatis K."/>
            <person name="Mikhailova N."/>
            <person name="Pati A."/>
            <person name="Chen A."/>
            <person name="Palaniappan K."/>
            <person name="Land M."/>
            <person name="Hauser L."/>
            <person name="Chang Y.J."/>
            <person name="Jeffries C.D."/>
            <person name="Bilek Y."/>
            <person name="Hader T."/>
            <person name="Rohde M."/>
            <person name="Spring S."/>
            <person name="Sikorski J."/>
            <person name="Goker M."/>
            <person name="Woyke T."/>
            <person name="Bristow J."/>
            <person name="Eisen J.A."/>
            <person name="Markowitz V."/>
            <person name="Hugenholtz P."/>
            <person name="Kyrpides N.C."/>
            <person name="Klenk H.P."/>
        </authorList>
    </citation>
    <scope>NUCLEOTIDE SEQUENCE [LARGE SCALE GENOMIC DNA]</scope>
    <source>
        <strain evidence="9">ATCC 35584 / DSM 2162 / JCM 9187 / O7/1</strain>
    </source>
</reference>
<dbReference type="PIRSF" id="PIRSF006603">
    <property type="entry name" value="DinF"/>
    <property type="match status" value="1"/>
</dbReference>
<feature type="transmembrane region" description="Helical" evidence="7">
    <location>
        <begin position="373"/>
        <end position="395"/>
    </location>
</feature>
<dbReference type="STRING" id="765177.Desmu_0986"/>
<organism evidence="8 9">
    <name type="scientific">Desulfurococcus mucosus (strain ATCC 35584 / DSM 2162 / JCM 9187 / O7/1)</name>
    <dbReference type="NCBI Taxonomy" id="765177"/>
    <lineage>
        <taxon>Archaea</taxon>
        <taxon>Thermoproteota</taxon>
        <taxon>Thermoprotei</taxon>
        <taxon>Desulfurococcales</taxon>
        <taxon>Desulfurococcaceae</taxon>
        <taxon>Desulfurococcus</taxon>
    </lineage>
</organism>
<gene>
    <name evidence="8" type="ordered locus">Desmu_0986</name>
</gene>
<evidence type="ECO:0000256" key="2">
    <source>
        <dbReference type="ARBA" id="ARBA00022448"/>
    </source>
</evidence>
<keyword evidence="2" id="KW-0813">Transport</keyword>
<proteinExistence type="predicted"/>
<keyword evidence="6 7" id="KW-0472">Membrane</keyword>
<dbReference type="KEGG" id="dmu:Desmu_0986"/>
<feature type="transmembrane region" description="Helical" evidence="7">
    <location>
        <begin position="336"/>
        <end position="353"/>
    </location>
</feature>
<accession>E8R9W3</accession>
<dbReference type="InterPro" id="IPR048279">
    <property type="entry name" value="MdtK-like"/>
</dbReference>
<evidence type="ECO:0000256" key="5">
    <source>
        <dbReference type="ARBA" id="ARBA00022989"/>
    </source>
</evidence>
<evidence type="ECO:0000256" key="7">
    <source>
        <dbReference type="SAM" id="Phobius"/>
    </source>
</evidence>
<comment type="subcellular location">
    <subcellularLocation>
        <location evidence="1">Cell membrane</location>
        <topology evidence="1">Multi-pass membrane protein</topology>
    </subcellularLocation>
</comment>
<feature type="transmembrane region" description="Helical" evidence="7">
    <location>
        <begin position="143"/>
        <end position="166"/>
    </location>
</feature>
<dbReference type="EMBL" id="CP002363">
    <property type="protein sequence ID" value="ADV65289.1"/>
    <property type="molecule type" value="Genomic_DNA"/>
</dbReference>
<feature type="transmembrane region" description="Helical" evidence="7">
    <location>
        <begin position="205"/>
        <end position="230"/>
    </location>
</feature>
<feature type="transmembrane region" description="Helical" evidence="7">
    <location>
        <begin position="68"/>
        <end position="90"/>
    </location>
</feature>
<evidence type="ECO:0000256" key="1">
    <source>
        <dbReference type="ARBA" id="ARBA00004651"/>
    </source>
</evidence>
<dbReference type="PANTHER" id="PTHR43549">
    <property type="entry name" value="MULTIDRUG RESISTANCE PROTEIN YPNP-RELATED"/>
    <property type="match status" value="1"/>
</dbReference>
<evidence type="ECO:0000256" key="6">
    <source>
        <dbReference type="ARBA" id="ARBA00023136"/>
    </source>
</evidence>
<dbReference type="GO" id="GO:0005886">
    <property type="term" value="C:plasma membrane"/>
    <property type="evidence" value="ECO:0007669"/>
    <property type="project" value="UniProtKB-SubCell"/>
</dbReference>
<evidence type="ECO:0000313" key="8">
    <source>
        <dbReference type="EMBL" id="ADV65289.1"/>
    </source>
</evidence>
<dbReference type="GO" id="GO:0042910">
    <property type="term" value="F:xenobiotic transmembrane transporter activity"/>
    <property type="evidence" value="ECO:0007669"/>
    <property type="project" value="InterPro"/>
</dbReference>
<dbReference type="NCBIfam" id="TIGR00797">
    <property type="entry name" value="matE"/>
    <property type="match status" value="1"/>
</dbReference>
<dbReference type="InterPro" id="IPR052031">
    <property type="entry name" value="Membrane_Transporter-Flippase"/>
</dbReference>
<feature type="transmembrane region" description="Helical" evidence="7">
    <location>
        <begin position="21"/>
        <end position="42"/>
    </location>
</feature>
<name>E8R9W3_DESM0</name>